<sequence>MLFLLLSDASCALWPADPATAAYAALRENRLDAAVAAFHLALPCNPANARIRKDFAYALLRTGDRLAARRQFEDALRLDPLDDSTALECAFLSFETGQPRQARLLFLRLKDSVDPQVRAKADRAFEDIDEPLRTGITRWQEALRRAPGQWSAHEELARLAEKRDEPALAAEHFEEAWRRRPGNTDLLLDLARVWKEKGDASKARSALVTAWRTGSPRVAESAREQLGGSLPTATETALATPPSSPQQDDSPVFEAKEMGARSLENSYLNDALKYLTQAYQQNPKDAEVLYQLGVTNNMLHRDTEALQWFALARRSDDAEVAPKAAQAYSALRATRPGLHVSAWFVPLYSSRWNDAFLYSQATAEYRLGHSIFTPYVSLRFLGDTRSGVKFNAYTYLSETNFIGAVGLKARLFPHAYGWFEAGEAVSYLGRRPNLGLATPDYRGGLSWSKGWGRLFGSPEGGWFTETALDGIYLHRQQDDLFLYSQTQFGYTLPKDERGHQLMAYWNFNFTADRLGASWANFAEFGPGIRVQLPGMPRGMVLRYDILYGKYTMPAGSRNPGYWDVRTGLWYALSH</sequence>
<feature type="compositionally biased region" description="Low complexity" evidence="2">
    <location>
        <begin position="229"/>
        <end position="250"/>
    </location>
</feature>
<dbReference type="PROSITE" id="PS50005">
    <property type="entry name" value="TPR"/>
    <property type="match status" value="1"/>
</dbReference>
<keyword evidence="4" id="KW-1185">Reference proteome</keyword>
<evidence type="ECO:0000313" key="3">
    <source>
        <dbReference type="EMBL" id="QOY85919.1"/>
    </source>
</evidence>
<evidence type="ECO:0000256" key="1">
    <source>
        <dbReference type="PROSITE-ProRule" id="PRU00339"/>
    </source>
</evidence>
<dbReference type="Gene3D" id="1.25.40.10">
    <property type="entry name" value="Tetratricopeptide repeat domain"/>
    <property type="match status" value="3"/>
</dbReference>
<dbReference type="Pfam" id="PF14559">
    <property type="entry name" value="TPR_19"/>
    <property type="match status" value="1"/>
</dbReference>
<dbReference type="KEGG" id="pfer:IRI77_24285"/>
<feature type="repeat" description="TPR" evidence="1">
    <location>
        <begin position="49"/>
        <end position="82"/>
    </location>
</feature>
<keyword evidence="1" id="KW-0802">TPR repeat</keyword>
<dbReference type="Pfam" id="PF13432">
    <property type="entry name" value="TPR_16"/>
    <property type="match status" value="1"/>
</dbReference>
<gene>
    <name evidence="3" type="ORF">IRI77_24285</name>
</gene>
<dbReference type="PANTHER" id="PTHR12558">
    <property type="entry name" value="CELL DIVISION CYCLE 16,23,27"/>
    <property type="match status" value="1"/>
</dbReference>
<reference evidence="3 4" key="1">
    <citation type="submission" date="2020-10" db="EMBL/GenBank/DDBJ databases">
        <title>Complete genome sequence of Paludibaculum fermentans P105T, a facultatively anaerobic acidobacterium capable of dissimilatory Fe(III) reduction.</title>
        <authorList>
            <person name="Dedysh S.N."/>
            <person name="Beletsky A.V."/>
            <person name="Kulichevskaya I.S."/>
            <person name="Mardanov A.V."/>
            <person name="Ravin N.V."/>
        </authorList>
    </citation>
    <scope>NUCLEOTIDE SEQUENCE [LARGE SCALE GENOMIC DNA]</scope>
    <source>
        <strain evidence="3 4">P105</strain>
    </source>
</reference>
<proteinExistence type="predicted"/>
<dbReference type="SMART" id="SM00028">
    <property type="entry name" value="TPR"/>
    <property type="match status" value="4"/>
</dbReference>
<dbReference type="EMBL" id="CP063849">
    <property type="protein sequence ID" value="QOY85919.1"/>
    <property type="molecule type" value="Genomic_DNA"/>
</dbReference>
<evidence type="ECO:0000256" key="2">
    <source>
        <dbReference type="SAM" id="MobiDB-lite"/>
    </source>
</evidence>
<dbReference type="AlphaFoldDB" id="A0A7S7NML6"/>
<dbReference type="RefSeq" id="WP_194447589.1">
    <property type="nucleotide sequence ID" value="NZ_CP063849.1"/>
</dbReference>
<protein>
    <submittedName>
        <fullName evidence="3">Tetratricopeptide repeat protein</fullName>
    </submittedName>
</protein>
<organism evidence="3 4">
    <name type="scientific">Paludibaculum fermentans</name>
    <dbReference type="NCBI Taxonomy" id="1473598"/>
    <lineage>
        <taxon>Bacteria</taxon>
        <taxon>Pseudomonadati</taxon>
        <taxon>Acidobacteriota</taxon>
        <taxon>Terriglobia</taxon>
        <taxon>Bryobacterales</taxon>
        <taxon>Bryobacteraceae</taxon>
        <taxon>Paludibaculum</taxon>
    </lineage>
</organism>
<dbReference type="InterPro" id="IPR011990">
    <property type="entry name" value="TPR-like_helical_dom_sf"/>
</dbReference>
<dbReference type="SUPFAM" id="SSF48452">
    <property type="entry name" value="TPR-like"/>
    <property type="match status" value="1"/>
</dbReference>
<dbReference type="Proteomes" id="UP000593892">
    <property type="component" value="Chromosome"/>
</dbReference>
<evidence type="ECO:0000313" key="4">
    <source>
        <dbReference type="Proteomes" id="UP000593892"/>
    </source>
</evidence>
<dbReference type="InterPro" id="IPR019734">
    <property type="entry name" value="TPR_rpt"/>
</dbReference>
<dbReference type="PANTHER" id="PTHR12558:SF13">
    <property type="entry name" value="CELL DIVISION CYCLE PROTEIN 27 HOMOLOG"/>
    <property type="match status" value="1"/>
</dbReference>
<accession>A0A7S7NML6</accession>
<feature type="region of interest" description="Disordered" evidence="2">
    <location>
        <begin position="222"/>
        <end position="251"/>
    </location>
</feature>
<name>A0A7S7NML6_PALFE</name>